<gene>
    <name evidence="2" type="ORF">AVDCRST_MAG41-368</name>
</gene>
<dbReference type="EMBL" id="CADCTP010000033">
    <property type="protein sequence ID" value="CAA9218719.1"/>
    <property type="molecule type" value="Genomic_DNA"/>
</dbReference>
<feature type="non-terminal residue" evidence="2">
    <location>
        <position position="89"/>
    </location>
</feature>
<sequence>AGRGPRVRHRRAQADGVRRLGGHRFLRARSDRARPRVAGRRRPHRPDRGRVQGPDRRGGDREAGDDDDRPARRRGRGPHRRRRCRRAGM</sequence>
<accession>A0A6J4HBC8</accession>
<evidence type="ECO:0000256" key="1">
    <source>
        <dbReference type="SAM" id="MobiDB-lite"/>
    </source>
</evidence>
<feature type="compositionally biased region" description="Basic residues" evidence="1">
    <location>
        <begin position="35"/>
        <end position="45"/>
    </location>
</feature>
<protein>
    <submittedName>
        <fullName evidence="2">Uncharacterized protein</fullName>
    </submittedName>
</protein>
<dbReference type="AlphaFoldDB" id="A0A6J4HBC8"/>
<proteinExistence type="predicted"/>
<name>A0A6J4HBC8_9ACTN</name>
<evidence type="ECO:0000313" key="2">
    <source>
        <dbReference type="EMBL" id="CAA9218719.1"/>
    </source>
</evidence>
<feature type="compositionally biased region" description="Basic residues" evidence="1">
    <location>
        <begin position="1"/>
        <end position="11"/>
    </location>
</feature>
<reference evidence="2" key="1">
    <citation type="submission" date="2020-02" db="EMBL/GenBank/DDBJ databases">
        <authorList>
            <person name="Meier V. D."/>
        </authorList>
    </citation>
    <scope>NUCLEOTIDE SEQUENCE</scope>
    <source>
        <strain evidence="2">AVDCRST_MAG41</strain>
    </source>
</reference>
<feature type="compositionally biased region" description="Basic residues" evidence="1">
    <location>
        <begin position="71"/>
        <end position="89"/>
    </location>
</feature>
<feature type="non-terminal residue" evidence="2">
    <location>
        <position position="1"/>
    </location>
</feature>
<feature type="region of interest" description="Disordered" evidence="1">
    <location>
        <begin position="1"/>
        <end position="89"/>
    </location>
</feature>
<organism evidence="2">
    <name type="scientific">uncultured Mycobacteriales bacterium</name>
    <dbReference type="NCBI Taxonomy" id="581187"/>
    <lineage>
        <taxon>Bacteria</taxon>
        <taxon>Bacillati</taxon>
        <taxon>Actinomycetota</taxon>
        <taxon>Actinomycetes</taxon>
        <taxon>Mycobacteriales</taxon>
        <taxon>environmental samples</taxon>
    </lineage>
</organism>
<feature type="compositionally biased region" description="Basic and acidic residues" evidence="1">
    <location>
        <begin position="46"/>
        <end position="62"/>
    </location>
</feature>